<keyword evidence="3" id="KW-1185">Reference proteome</keyword>
<organism evidence="2 3">
    <name type="scientific">Blyttiomyces helicus</name>
    <dbReference type="NCBI Taxonomy" id="388810"/>
    <lineage>
        <taxon>Eukaryota</taxon>
        <taxon>Fungi</taxon>
        <taxon>Fungi incertae sedis</taxon>
        <taxon>Chytridiomycota</taxon>
        <taxon>Chytridiomycota incertae sedis</taxon>
        <taxon>Chytridiomycetes</taxon>
        <taxon>Chytridiomycetes incertae sedis</taxon>
        <taxon>Blyttiomyces</taxon>
    </lineage>
</organism>
<dbReference type="AlphaFoldDB" id="A0A4P9WI36"/>
<feature type="region of interest" description="Disordered" evidence="1">
    <location>
        <begin position="284"/>
        <end position="310"/>
    </location>
</feature>
<protein>
    <submittedName>
        <fullName evidence="2">Uncharacterized protein</fullName>
    </submittedName>
</protein>
<feature type="compositionally biased region" description="Polar residues" evidence="1">
    <location>
        <begin position="284"/>
        <end position="293"/>
    </location>
</feature>
<feature type="region of interest" description="Disordered" evidence="1">
    <location>
        <begin position="1"/>
        <end position="72"/>
    </location>
</feature>
<dbReference type="EMBL" id="KZ995667">
    <property type="protein sequence ID" value="RKO90216.1"/>
    <property type="molecule type" value="Genomic_DNA"/>
</dbReference>
<feature type="region of interest" description="Disordered" evidence="1">
    <location>
        <begin position="409"/>
        <end position="431"/>
    </location>
</feature>
<name>A0A4P9WI36_9FUNG</name>
<proteinExistence type="predicted"/>
<feature type="compositionally biased region" description="Basic and acidic residues" evidence="1">
    <location>
        <begin position="53"/>
        <end position="62"/>
    </location>
</feature>
<feature type="compositionally biased region" description="Pro residues" evidence="1">
    <location>
        <begin position="35"/>
        <end position="46"/>
    </location>
</feature>
<reference evidence="3" key="1">
    <citation type="journal article" date="2018" name="Nat. Microbiol.">
        <title>Leveraging single-cell genomics to expand the fungal tree of life.</title>
        <authorList>
            <person name="Ahrendt S.R."/>
            <person name="Quandt C.A."/>
            <person name="Ciobanu D."/>
            <person name="Clum A."/>
            <person name="Salamov A."/>
            <person name="Andreopoulos B."/>
            <person name="Cheng J.F."/>
            <person name="Woyke T."/>
            <person name="Pelin A."/>
            <person name="Henrissat B."/>
            <person name="Reynolds N.K."/>
            <person name="Benny G.L."/>
            <person name="Smith M.E."/>
            <person name="James T.Y."/>
            <person name="Grigoriev I.V."/>
        </authorList>
    </citation>
    <scope>NUCLEOTIDE SEQUENCE [LARGE SCALE GENOMIC DNA]</scope>
</reference>
<accession>A0A4P9WI36</accession>
<evidence type="ECO:0000313" key="2">
    <source>
        <dbReference type="EMBL" id="RKO90216.1"/>
    </source>
</evidence>
<feature type="region of interest" description="Disordered" evidence="1">
    <location>
        <begin position="326"/>
        <end position="347"/>
    </location>
</feature>
<evidence type="ECO:0000256" key="1">
    <source>
        <dbReference type="SAM" id="MobiDB-lite"/>
    </source>
</evidence>
<gene>
    <name evidence="2" type="ORF">BDK51DRAFT_50136</name>
</gene>
<sequence length="453" mass="50186">MPDATPPVSLSSPPLAGSETSRPGWIITRNATRPAPAPPPSPPRHPTPCHLVESFHRPEHPPPRCHSPLTPPSSVFSNIQTRHWTAPCRPPSAFPSIESTSGLDAFGRLPMWRKRRLEQMYQYKIWGDAYKFDKYNLFLARCNTGLWSSGYDLLMFEAHRALSSAGKVQSKYWLPTENPPCISHAVSVSPARLPRHGGGSRLSSVAFKAGCEFAWFGCAGRRWAGESSVGKLMHVHEAPCLRFMQHIPPHDYASKHLFVELANPSEGGREPWEMHPANFINSQTSEPVGLTDSLQEKSTSRFPGLESEIDTKQNQDPHISLLLRHAQQPTSPPPNNKANDLGSWSPLRIPPSPAHTCLLPSLTLNSLPPPSTNVNSNYLPYCDTTSIPAKELIQRPRKGKLVNVETHYAREGAIPKRPRKPSGGDEGLKGRWASSHVLEHAAALGFFQPRRQP</sequence>
<dbReference type="Proteomes" id="UP000269721">
    <property type="component" value="Unassembled WGS sequence"/>
</dbReference>
<evidence type="ECO:0000313" key="3">
    <source>
        <dbReference type="Proteomes" id="UP000269721"/>
    </source>
</evidence>